<dbReference type="HOGENOM" id="CLU_1805611_0_0_1"/>
<evidence type="ECO:0000313" key="1">
    <source>
        <dbReference type="EMBL" id="EGC41657.1"/>
    </source>
</evidence>
<dbReference type="AlphaFoldDB" id="F0U844"/>
<dbReference type="EMBL" id="DS990636">
    <property type="protein sequence ID" value="EGC41657.1"/>
    <property type="molecule type" value="Genomic_DNA"/>
</dbReference>
<accession>F0U844</accession>
<sequence>MAKAAGCSERTITHIRKTYGCLAVLVRLQSVLSRPRSITPPMLDALCDHLTEKPGLYVDEMVVFLQDEFDILTSTASVKRALCCAGWTKKKAQQRAKKSRTRSYQTSTCIDCPNSVHIIWPMSMNLGVINGYDLDGVVGLHWT</sequence>
<organism evidence="2">
    <name type="scientific">Ajellomyces capsulatus (strain H88)</name>
    <name type="common">Darling's disease fungus</name>
    <name type="synonym">Histoplasma capsulatum</name>
    <dbReference type="NCBI Taxonomy" id="544711"/>
    <lineage>
        <taxon>Eukaryota</taxon>
        <taxon>Fungi</taxon>
        <taxon>Dikarya</taxon>
        <taxon>Ascomycota</taxon>
        <taxon>Pezizomycotina</taxon>
        <taxon>Eurotiomycetes</taxon>
        <taxon>Eurotiomycetidae</taxon>
        <taxon>Onygenales</taxon>
        <taxon>Ajellomycetaceae</taxon>
        <taxon>Histoplasma</taxon>
    </lineage>
</organism>
<dbReference type="SUPFAM" id="SSF46689">
    <property type="entry name" value="Homeodomain-like"/>
    <property type="match status" value="1"/>
</dbReference>
<gene>
    <name evidence="1" type="ORF">HCEG_01019</name>
</gene>
<dbReference type="OrthoDB" id="4368392at2759"/>
<protein>
    <submittedName>
        <fullName evidence="1">Uncharacterized protein</fullName>
    </submittedName>
</protein>
<dbReference type="InterPro" id="IPR009057">
    <property type="entry name" value="Homeodomain-like_sf"/>
</dbReference>
<proteinExistence type="predicted"/>
<name>F0U844_AJEC8</name>
<reference evidence="2" key="1">
    <citation type="submission" date="2008-07" db="EMBL/GenBank/DDBJ databases">
        <title>Annotation of Ajellomyces capsulatus strain H88.</title>
        <authorList>
            <person name="Champion M."/>
            <person name="Cuomo C."/>
            <person name="Ma L.-J."/>
            <person name="Henn M.R."/>
            <person name="Sil A."/>
            <person name="Goldman B."/>
            <person name="Young S.K."/>
            <person name="Kodira C.D."/>
            <person name="Zeng Q."/>
            <person name="Koehrsen M."/>
            <person name="Alvarado L."/>
            <person name="Berlin A."/>
            <person name="Borenstein D."/>
            <person name="Chen Z."/>
            <person name="Engels R."/>
            <person name="Freedman E."/>
            <person name="Gellesch M."/>
            <person name="Goldberg J."/>
            <person name="Griggs A."/>
            <person name="Gujja S."/>
            <person name="Heiman D."/>
            <person name="Hepburn T."/>
            <person name="Howarth C."/>
            <person name="Jen D."/>
            <person name="Larson L."/>
            <person name="Lewis B."/>
            <person name="Mehta T."/>
            <person name="Park D."/>
            <person name="Pearson M."/>
            <person name="Roberts A."/>
            <person name="Saif S."/>
            <person name="Shea T."/>
            <person name="Shenoy N."/>
            <person name="Sisk P."/>
            <person name="Stolte C."/>
            <person name="Sykes S."/>
            <person name="Walk T."/>
            <person name="White J."/>
            <person name="Yandava C."/>
            <person name="Klein B."/>
            <person name="McEwen J.G."/>
            <person name="Puccia R."/>
            <person name="Goldman G.H."/>
            <person name="Felipe M.S."/>
            <person name="Nino-Vega G."/>
            <person name="San-Blas G."/>
            <person name="Taylor J."/>
            <person name="Mendoza L."/>
            <person name="Galagan J."/>
            <person name="Nusbaum C."/>
            <person name="Birren B."/>
        </authorList>
    </citation>
    <scope>NUCLEOTIDE SEQUENCE [LARGE SCALE GENOMIC DNA]</scope>
    <source>
        <strain evidence="2">H88</strain>
    </source>
</reference>
<dbReference type="STRING" id="544711.F0U844"/>
<evidence type="ECO:0000313" key="2">
    <source>
        <dbReference type="Proteomes" id="UP000008142"/>
    </source>
</evidence>
<dbReference type="Proteomes" id="UP000008142">
    <property type="component" value="Unassembled WGS sequence"/>
</dbReference>